<evidence type="ECO:0000256" key="4">
    <source>
        <dbReference type="ARBA" id="ARBA00023136"/>
    </source>
</evidence>
<reference evidence="7" key="1">
    <citation type="submission" date="2017-09" db="EMBL/GenBank/DDBJ databases">
        <authorList>
            <person name="Zhang Y."/>
            <person name="Huang X."/>
            <person name="Liu J."/>
            <person name="Lu L."/>
            <person name="Peng K."/>
        </authorList>
    </citation>
    <scope>NUCLEOTIDE SEQUENCE [LARGE SCALE GENOMIC DNA]</scope>
    <source>
        <strain evidence="7">S-XJ-1</strain>
    </source>
</reference>
<feature type="transmembrane region" description="Helical" evidence="5">
    <location>
        <begin position="105"/>
        <end position="125"/>
    </location>
</feature>
<dbReference type="RefSeq" id="WP_095717988.1">
    <property type="nucleotide sequence ID" value="NZ_NTGA01000014.1"/>
</dbReference>
<dbReference type="InterPro" id="IPR043504">
    <property type="entry name" value="Peptidase_S1_PA_chymotrypsin"/>
</dbReference>
<keyword evidence="6" id="KW-0378">Hydrolase</keyword>
<comment type="caution">
    <text evidence="6">The sequence shown here is derived from an EMBL/GenBank/DDBJ whole genome shotgun (WGS) entry which is preliminary data.</text>
</comment>
<accession>A0A2A2WR56</accession>
<feature type="transmembrane region" description="Helical" evidence="5">
    <location>
        <begin position="6"/>
        <end position="24"/>
    </location>
</feature>
<dbReference type="Pfam" id="PF13365">
    <property type="entry name" value="Trypsin_2"/>
    <property type="match status" value="1"/>
</dbReference>
<proteinExistence type="predicted"/>
<evidence type="ECO:0000256" key="1">
    <source>
        <dbReference type="ARBA" id="ARBA00004141"/>
    </source>
</evidence>
<dbReference type="InterPro" id="IPR009003">
    <property type="entry name" value="Peptidase_S1_PA"/>
</dbReference>
<keyword evidence="6" id="KW-0645">Protease</keyword>
<evidence type="ECO:0000256" key="5">
    <source>
        <dbReference type="SAM" id="Phobius"/>
    </source>
</evidence>
<dbReference type="PANTHER" id="PTHR43019:SF23">
    <property type="entry name" value="PROTEASE DO-LIKE 5, CHLOROPLASTIC"/>
    <property type="match status" value="1"/>
</dbReference>
<dbReference type="EMBL" id="NTGA01000014">
    <property type="protein sequence ID" value="PAY23513.1"/>
    <property type="molecule type" value="Genomic_DNA"/>
</dbReference>
<keyword evidence="4 5" id="KW-0472">Membrane</keyword>
<name>A0A2A2WR56_9ACTN</name>
<keyword evidence="7" id="KW-1185">Reference proteome</keyword>
<dbReference type="InterPro" id="IPR047680">
    <property type="entry name" value="MarP-like"/>
</dbReference>
<sequence length="398" mass="40535">MTGSQWLDLALYALAAAAAISGWINGAAASGFALLGVAIGATSGLLVAPHLVRELDSPVGRLAAGLAVIAVMVLIGQIAGVTIGRAARRYISGAGARVLDSTVGAVFQAAAMLLVAWLVAIPVAAQEGPGLGKAVRGSSVLAKIDDVAPEQLQRIPAAFTSVLGTTGFPDILGPFGTTPLQEVPPPDPVLAGSEVVAAVQPSVLKILGRAESCSRALEGSGFVASPGLVMTNAHVVAGTDSVRVVAGDRELDADVVVYDPGVDVAVLRVPGLQAPVLPFADRQGRSGDDAIVVGYPGNGPYRPDAARIRERVTLRGPDIYREATVEREVYILRGSVREGNSGGPLITPQGQVVGVVFGAAMDAADTGYALTVEQVLPQLERAVDSLEPVPTGSCVGAR</sequence>
<dbReference type="InterPro" id="IPR001940">
    <property type="entry name" value="Peptidase_S1C"/>
</dbReference>
<dbReference type="PRINTS" id="PR00834">
    <property type="entry name" value="PROTEASES2C"/>
</dbReference>
<organism evidence="6 7">
    <name type="scientific">Dietzia natronolimnaea</name>
    <dbReference type="NCBI Taxonomy" id="161920"/>
    <lineage>
        <taxon>Bacteria</taxon>
        <taxon>Bacillati</taxon>
        <taxon>Actinomycetota</taxon>
        <taxon>Actinomycetes</taxon>
        <taxon>Mycobacteriales</taxon>
        <taxon>Dietziaceae</taxon>
        <taxon>Dietzia</taxon>
    </lineage>
</organism>
<dbReference type="AlphaFoldDB" id="A0A2A2WR56"/>
<dbReference type="NCBIfam" id="NF033740">
    <property type="entry name" value="MarP_fam_protase"/>
    <property type="match status" value="1"/>
</dbReference>
<dbReference type="Gene3D" id="2.40.10.10">
    <property type="entry name" value="Trypsin-like serine proteases"/>
    <property type="match status" value="2"/>
</dbReference>
<dbReference type="Proteomes" id="UP000218810">
    <property type="component" value="Unassembled WGS sequence"/>
</dbReference>
<dbReference type="GO" id="GO:0016020">
    <property type="term" value="C:membrane"/>
    <property type="evidence" value="ECO:0007669"/>
    <property type="project" value="UniProtKB-SubCell"/>
</dbReference>
<comment type="subcellular location">
    <subcellularLocation>
        <location evidence="1">Membrane</location>
        <topology evidence="1">Multi-pass membrane protein</topology>
    </subcellularLocation>
</comment>
<evidence type="ECO:0000313" key="6">
    <source>
        <dbReference type="EMBL" id="PAY23513.1"/>
    </source>
</evidence>
<evidence type="ECO:0000256" key="3">
    <source>
        <dbReference type="ARBA" id="ARBA00022989"/>
    </source>
</evidence>
<dbReference type="OrthoDB" id="9766361at2"/>
<keyword evidence="2 5" id="KW-0812">Transmembrane</keyword>
<dbReference type="SUPFAM" id="SSF50494">
    <property type="entry name" value="Trypsin-like serine proteases"/>
    <property type="match status" value="1"/>
</dbReference>
<dbReference type="PANTHER" id="PTHR43019">
    <property type="entry name" value="SERINE ENDOPROTEASE DEGS"/>
    <property type="match status" value="1"/>
</dbReference>
<keyword evidence="3 5" id="KW-1133">Transmembrane helix</keyword>
<feature type="transmembrane region" description="Helical" evidence="5">
    <location>
        <begin position="31"/>
        <end position="52"/>
    </location>
</feature>
<dbReference type="GO" id="GO:0006508">
    <property type="term" value="P:proteolysis"/>
    <property type="evidence" value="ECO:0007669"/>
    <property type="project" value="UniProtKB-KW"/>
</dbReference>
<evidence type="ECO:0000256" key="2">
    <source>
        <dbReference type="ARBA" id="ARBA00022692"/>
    </source>
</evidence>
<evidence type="ECO:0000313" key="7">
    <source>
        <dbReference type="Proteomes" id="UP000218810"/>
    </source>
</evidence>
<dbReference type="InterPro" id="IPR003825">
    <property type="entry name" value="Colicin-V_CvpA"/>
</dbReference>
<dbReference type="GO" id="GO:0009403">
    <property type="term" value="P:toxin biosynthetic process"/>
    <property type="evidence" value="ECO:0007669"/>
    <property type="project" value="InterPro"/>
</dbReference>
<feature type="transmembrane region" description="Helical" evidence="5">
    <location>
        <begin position="64"/>
        <end position="84"/>
    </location>
</feature>
<gene>
    <name evidence="6" type="ORF">CEY15_08000</name>
</gene>
<dbReference type="Pfam" id="PF02674">
    <property type="entry name" value="Colicin_V"/>
    <property type="match status" value="1"/>
</dbReference>
<protein>
    <submittedName>
        <fullName evidence="6">Acid resistance periplasmic serine protease MarP</fullName>
    </submittedName>
</protein>
<dbReference type="GO" id="GO:0004252">
    <property type="term" value="F:serine-type endopeptidase activity"/>
    <property type="evidence" value="ECO:0007669"/>
    <property type="project" value="InterPro"/>
</dbReference>